<dbReference type="InterPro" id="IPR035126">
    <property type="entry name" value="SCVP"/>
</dbReference>
<feature type="compositionally biased region" description="Low complexity" evidence="1">
    <location>
        <begin position="52"/>
        <end position="68"/>
    </location>
</feature>
<sequence>MIKIDICIFLFALIATFAYACGPSPNGGRKPDGGAKPSGGDDGKGDERRVVVTDVPGVVTDAAGGTTEAADEAEPTTEEESDRKKREIEAQEEGRKCKSAEVVITTDETESPDGALETAKKLEAEIKSAQHKFAKTVRRIKLKTSRDGDKLKLKFAVDAECDTVRHFILDALFKLKTIQSAKVKCECKPPIYLSKNDFGTAMMRGLKKELKKAAKKGTKEIAKKMELL</sequence>
<evidence type="ECO:0000313" key="4">
    <source>
        <dbReference type="Proteomes" id="UP000278627"/>
    </source>
</evidence>
<keyword evidence="4" id="KW-1185">Reference proteome</keyword>
<dbReference type="Pfam" id="PF17619">
    <property type="entry name" value="SCVP"/>
    <property type="match status" value="1"/>
</dbReference>
<protein>
    <submittedName>
        <fullName evidence="5">DUF3568 family protein</fullName>
    </submittedName>
</protein>
<dbReference type="AlphaFoldDB" id="A0A0N4TQ25"/>
<dbReference type="PROSITE" id="PS51257">
    <property type="entry name" value="PROKAR_LIPOPROTEIN"/>
    <property type="match status" value="1"/>
</dbReference>
<evidence type="ECO:0000313" key="5">
    <source>
        <dbReference type="WBParaSite" id="BPAG_0001067601-mRNA-1"/>
    </source>
</evidence>
<feature type="region of interest" description="Disordered" evidence="1">
    <location>
        <begin position="25"/>
        <end position="99"/>
    </location>
</feature>
<accession>A0A0N4TQ25</accession>
<dbReference type="WBParaSite" id="BPAG_0001067601-mRNA-1">
    <property type="protein sequence ID" value="BPAG_0001067601-mRNA-1"/>
    <property type="gene ID" value="BPAG_0001067601"/>
</dbReference>
<feature type="compositionally biased region" description="Basic and acidic residues" evidence="1">
    <location>
        <begin position="81"/>
        <end position="99"/>
    </location>
</feature>
<feature type="chain" id="PRO_5044054396" evidence="2">
    <location>
        <begin position="21"/>
        <end position="228"/>
    </location>
</feature>
<dbReference type="Proteomes" id="UP000278627">
    <property type="component" value="Unassembled WGS sequence"/>
</dbReference>
<evidence type="ECO:0000256" key="1">
    <source>
        <dbReference type="SAM" id="MobiDB-lite"/>
    </source>
</evidence>
<feature type="compositionally biased region" description="Acidic residues" evidence="1">
    <location>
        <begin position="69"/>
        <end position="80"/>
    </location>
</feature>
<dbReference type="EMBL" id="UZAD01013194">
    <property type="protein sequence ID" value="VDN91824.1"/>
    <property type="molecule type" value="Genomic_DNA"/>
</dbReference>
<proteinExistence type="predicted"/>
<feature type="compositionally biased region" description="Basic and acidic residues" evidence="1">
    <location>
        <begin position="29"/>
        <end position="51"/>
    </location>
</feature>
<organism evidence="5">
    <name type="scientific">Brugia pahangi</name>
    <name type="common">Filarial nematode worm</name>
    <dbReference type="NCBI Taxonomy" id="6280"/>
    <lineage>
        <taxon>Eukaryota</taxon>
        <taxon>Metazoa</taxon>
        <taxon>Ecdysozoa</taxon>
        <taxon>Nematoda</taxon>
        <taxon>Chromadorea</taxon>
        <taxon>Rhabditida</taxon>
        <taxon>Spirurina</taxon>
        <taxon>Spiruromorpha</taxon>
        <taxon>Filarioidea</taxon>
        <taxon>Onchocercidae</taxon>
        <taxon>Brugia</taxon>
    </lineage>
</organism>
<name>A0A0N4TQ25_BRUPA</name>
<gene>
    <name evidence="3" type="ORF">BPAG_LOCUS10638</name>
</gene>
<feature type="signal peptide" evidence="2">
    <location>
        <begin position="1"/>
        <end position="20"/>
    </location>
</feature>
<reference evidence="3 4" key="2">
    <citation type="submission" date="2018-11" db="EMBL/GenBank/DDBJ databases">
        <authorList>
            <consortium name="Pathogen Informatics"/>
        </authorList>
    </citation>
    <scope>NUCLEOTIDE SEQUENCE [LARGE SCALE GENOMIC DNA]</scope>
</reference>
<evidence type="ECO:0000256" key="2">
    <source>
        <dbReference type="SAM" id="SignalP"/>
    </source>
</evidence>
<keyword evidence="2" id="KW-0732">Signal</keyword>
<reference evidence="5" key="1">
    <citation type="submission" date="2017-02" db="UniProtKB">
        <authorList>
            <consortium name="WormBaseParasite"/>
        </authorList>
    </citation>
    <scope>IDENTIFICATION</scope>
</reference>
<evidence type="ECO:0000313" key="3">
    <source>
        <dbReference type="EMBL" id="VDN91824.1"/>
    </source>
</evidence>